<proteinExistence type="predicted"/>
<gene>
    <name evidence="2" type="ORF">H6G14_11820</name>
</gene>
<keyword evidence="3" id="KW-1185">Reference proteome</keyword>
<evidence type="ECO:0000313" key="2">
    <source>
        <dbReference type="EMBL" id="MBD2251983.1"/>
    </source>
</evidence>
<evidence type="ECO:0000313" key="3">
    <source>
        <dbReference type="Proteomes" id="UP000621307"/>
    </source>
</evidence>
<protein>
    <submittedName>
        <fullName evidence="2">Uncharacterized protein</fullName>
    </submittedName>
</protein>
<organism evidence="2 3">
    <name type="scientific">Nostoc parmelioides FACHB-3921</name>
    <dbReference type="NCBI Taxonomy" id="2692909"/>
    <lineage>
        <taxon>Bacteria</taxon>
        <taxon>Bacillati</taxon>
        <taxon>Cyanobacteriota</taxon>
        <taxon>Cyanophyceae</taxon>
        <taxon>Nostocales</taxon>
        <taxon>Nostocaceae</taxon>
        <taxon>Nostoc</taxon>
    </lineage>
</organism>
<accession>A0ABR8BD03</accession>
<evidence type="ECO:0000256" key="1">
    <source>
        <dbReference type="SAM" id="MobiDB-lite"/>
    </source>
</evidence>
<feature type="compositionally biased region" description="Polar residues" evidence="1">
    <location>
        <begin position="274"/>
        <end position="316"/>
    </location>
</feature>
<feature type="region of interest" description="Disordered" evidence="1">
    <location>
        <begin position="203"/>
        <end position="227"/>
    </location>
</feature>
<name>A0ABR8BD03_9NOSO</name>
<comment type="caution">
    <text evidence="2">The sequence shown here is derived from an EMBL/GenBank/DDBJ whole genome shotgun (WGS) entry which is preliminary data.</text>
</comment>
<feature type="region of interest" description="Disordered" evidence="1">
    <location>
        <begin position="274"/>
        <end position="320"/>
    </location>
</feature>
<dbReference type="EMBL" id="JACJQL010000014">
    <property type="protein sequence ID" value="MBD2251983.1"/>
    <property type="molecule type" value="Genomic_DNA"/>
</dbReference>
<sequence length="581" mass="62594">MSHSPSWQDSINPQLLQRLARPLVQPGFMDLSLGYQLVRRSHRFTQRLPLLDYVGRQRSPKQQALNTPPIVFATPVVATSSTTDNSNANIQHSLSPSVKELTPKAQSDSLPIVQPTLPAVPAAADGLIQRQIIPGTTNPNGGFQTSDWESATNSSKANIEHSLSSSVKEITPKSQSDSLPIVQPNLAAVPAAADGLIQQQIIPGTTNPNQESQTSDWASATNSSKANIEHSLSPSVKELTPKPQSDSLPIVQPTLPAVPAAPDGLIQRQIIPGTTNSNQESQTSDWESATNSSKANIEHSLSSSVKELTPKPQSDSVPIVQPTLPAVPAAADGLIQRQIIPRTTNPNGGFQKVIAPHSSRATENKSHPAFSSAVSEIPIVKVSSTLSKQSVYKPQASNADASGKLLRNQYSITKQAVPHIPLVVPKQRILEPKKKKSIQHSGSSEVVRVSESMLVQSISSDQENPVLPRRMILAAPLEATLPGVLQTPLVAHSSHTNISQLIAPLNQQRLTVNSSEPSQSLPKVSAAIIPQIVTQSPFPTEANYSSNQKSSSINIDQIADQVERKLMRRLVVERERRGQKR</sequence>
<dbReference type="RefSeq" id="WP_190567612.1">
    <property type="nucleotide sequence ID" value="NZ_JACJQL010000014.1"/>
</dbReference>
<dbReference type="Proteomes" id="UP000621307">
    <property type="component" value="Unassembled WGS sequence"/>
</dbReference>
<reference evidence="2 3" key="1">
    <citation type="journal article" date="2020" name="ISME J.">
        <title>Comparative genomics reveals insights into cyanobacterial evolution and habitat adaptation.</title>
        <authorList>
            <person name="Chen M.Y."/>
            <person name="Teng W.K."/>
            <person name="Zhao L."/>
            <person name="Hu C.X."/>
            <person name="Zhou Y.K."/>
            <person name="Han B.P."/>
            <person name="Song L.R."/>
            <person name="Shu W.S."/>
        </authorList>
    </citation>
    <scope>NUCLEOTIDE SEQUENCE [LARGE SCALE GENOMIC DNA]</scope>
    <source>
        <strain evidence="2 3">FACHB-3921</strain>
    </source>
</reference>
<feature type="region of interest" description="Disordered" evidence="1">
    <location>
        <begin position="135"/>
        <end position="178"/>
    </location>
</feature>